<evidence type="ECO:0000256" key="3">
    <source>
        <dbReference type="ARBA" id="ARBA00022525"/>
    </source>
</evidence>
<feature type="region of interest" description="Disordered" evidence="10">
    <location>
        <begin position="734"/>
        <end position="756"/>
    </location>
</feature>
<evidence type="ECO:0000313" key="14">
    <source>
        <dbReference type="Proteomes" id="UP000187651"/>
    </source>
</evidence>
<evidence type="ECO:0000256" key="9">
    <source>
        <dbReference type="RuleBase" id="RU361173"/>
    </source>
</evidence>
<feature type="compositionally biased region" description="Acidic residues" evidence="10">
    <location>
        <begin position="1230"/>
        <end position="1243"/>
    </location>
</feature>
<dbReference type="GO" id="GO:0005576">
    <property type="term" value="C:extracellular region"/>
    <property type="evidence" value="ECO:0007669"/>
    <property type="project" value="UniProtKB-SubCell"/>
</dbReference>
<evidence type="ECO:0000256" key="7">
    <source>
        <dbReference type="ARBA" id="ARBA00023239"/>
    </source>
</evidence>
<keyword evidence="6" id="KW-0106">Calcium</keyword>
<feature type="compositionally biased region" description="Low complexity" evidence="10">
    <location>
        <begin position="1213"/>
        <end position="1229"/>
    </location>
</feature>
<dbReference type="InterPro" id="IPR041253">
    <property type="entry name" value="CBM77"/>
</dbReference>
<gene>
    <name evidence="13" type="ORF">SAMN05216544_1171</name>
</gene>
<evidence type="ECO:0000256" key="5">
    <source>
        <dbReference type="ARBA" id="ARBA00022729"/>
    </source>
</evidence>
<keyword evidence="14" id="KW-1185">Reference proteome</keyword>
<comment type="similarity">
    <text evidence="8">Belongs to the polysaccharide lyase 9 family.</text>
</comment>
<evidence type="ECO:0000256" key="8">
    <source>
        <dbReference type="ARBA" id="ARBA00038263"/>
    </source>
</evidence>
<dbReference type="GO" id="GO:0046872">
    <property type="term" value="F:metal ion binding"/>
    <property type="evidence" value="ECO:0007669"/>
    <property type="project" value="UniProtKB-KW"/>
</dbReference>
<name>A0A1G9W3V0_9FIRM</name>
<feature type="domain" description="Pectate lyase" evidence="12">
    <location>
        <begin position="214"/>
        <end position="414"/>
    </location>
</feature>
<evidence type="ECO:0000256" key="4">
    <source>
        <dbReference type="ARBA" id="ARBA00022723"/>
    </source>
</evidence>
<protein>
    <submittedName>
        <fullName evidence="13">Pectate lyase</fullName>
    </submittedName>
</protein>
<feature type="compositionally biased region" description="Basic and acidic residues" evidence="10">
    <location>
        <begin position="579"/>
        <end position="591"/>
    </location>
</feature>
<proteinExistence type="inferred from homology"/>
<reference evidence="14" key="1">
    <citation type="submission" date="2016-10" db="EMBL/GenBank/DDBJ databases">
        <authorList>
            <person name="Varghese N."/>
            <person name="Submissions S."/>
        </authorList>
    </citation>
    <scope>NUCLEOTIDE SEQUENCE [LARGE SCALE GENOMIC DNA]</scope>
    <source>
        <strain evidence="14">M83</strain>
    </source>
</reference>
<dbReference type="Proteomes" id="UP000187651">
    <property type="component" value="Unassembled WGS sequence"/>
</dbReference>
<comment type="similarity">
    <text evidence="9">Belongs to the polysaccharide lyase 1 family.</text>
</comment>
<evidence type="ECO:0000256" key="11">
    <source>
        <dbReference type="SAM" id="Phobius"/>
    </source>
</evidence>
<dbReference type="PANTHER" id="PTHR40088:SF1">
    <property type="entry name" value="PECTATE LYASE PEL9"/>
    <property type="match status" value="1"/>
</dbReference>
<keyword evidence="7 9" id="KW-0456">Lyase</keyword>
<evidence type="ECO:0000256" key="6">
    <source>
        <dbReference type="ARBA" id="ARBA00022837"/>
    </source>
</evidence>
<dbReference type="InterPro" id="IPR011050">
    <property type="entry name" value="Pectin_lyase_fold/virulence"/>
</dbReference>
<comment type="cofactor">
    <cofactor evidence="1">
        <name>Ca(2+)</name>
        <dbReference type="ChEBI" id="CHEBI:29108"/>
    </cofactor>
</comment>
<dbReference type="EMBL" id="FNHZ01000002">
    <property type="protein sequence ID" value="SDM78876.1"/>
    <property type="molecule type" value="Genomic_DNA"/>
</dbReference>
<keyword evidence="11" id="KW-0472">Membrane</keyword>
<feature type="compositionally biased region" description="Low complexity" evidence="10">
    <location>
        <begin position="1244"/>
        <end position="1264"/>
    </location>
</feature>
<feature type="region of interest" description="Disordered" evidence="10">
    <location>
        <begin position="564"/>
        <end position="607"/>
    </location>
</feature>
<comment type="subcellular location">
    <subcellularLocation>
        <location evidence="2 9">Secreted</location>
    </subcellularLocation>
</comment>
<dbReference type="InterPro" id="IPR002022">
    <property type="entry name" value="Pec_lyase"/>
</dbReference>
<dbReference type="OrthoDB" id="8660908at2"/>
<dbReference type="InterPro" id="IPR039448">
    <property type="entry name" value="Beta_helix"/>
</dbReference>
<dbReference type="SMART" id="SM00656">
    <property type="entry name" value="Amb_all"/>
    <property type="match status" value="1"/>
</dbReference>
<dbReference type="InterPro" id="IPR052052">
    <property type="entry name" value="Polysaccharide_Lyase_9"/>
</dbReference>
<evidence type="ECO:0000256" key="1">
    <source>
        <dbReference type="ARBA" id="ARBA00001913"/>
    </source>
</evidence>
<keyword evidence="11" id="KW-1133">Transmembrane helix</keyword>
<evidence type="ECO:0000256" key="10">
    <source>
        <dbReference type="SAM" id="MobiDB-lite"/>
    </source>
</evidence>
<dbReference type="GO" id="GO:0000272">
    <property type="term" value="P:polysaccharide catabolic process"/>
    <property type="evidence" value="ECO:0007669"/>
    <property type="project" value="UniProtKB-KW"/>
</dbReference>
<accession>A0A1G9W3V0</accession>
<evidence type="ECO:0000256" key="2">
    <source>
        <dbReference type="ARBA" id="ARBA00004613"/>
    </source>
</evidence>
<dbReference type="SUPFAM" id="SSF51126">
    <property type="entry name" value="Pectin lyase-like"/>
    <property type="match status" value="2"/>
</dbReference>
<evidence type="ECO:0000313" key="13">
    <source>
        <dbReference type="EMBL" id="SDM78876.1"/>
    </source>
</evidence>
<dbReference type="Pfam" id="PF13229">
    <property type="entry name" value="Beta_helix"/>
    <property type="match status" value="1"/>
</dbReference>
<keyword evidence="4" id="KW-0479">Metal-binding</keyword>
<dbReference type="RefSeq" id="WP_074521341.1">
    <property type="nucleotide sequence ID" value="NZ_FNHZ01000002.1"/>
</dbReference>
<feature type="transmembrane region" description="Helical" evidence="11">
    <location>
        <begin position="1415"/>
        <end position="1437"/>
    </location>
</feature>
<organism evidence="13 14">
    <name type="scientific">Lachnospira pectinoschiza</name>
    <dbReference type="NCBI Taxonomy" id="28052"/>
    <lineage>
        <taxon>Bacteria</taxon>
        <taxon>Bacillati</taxon>
        <taxon>Bacillota</taxon>
        <taxon>Clostridia</taxon>
        <taxon>Lachnospirales</taxon>
        <taxon>Lachnospiraceae</taxon>
        <taxon>Lachnospira</taxon>
    </lineage>
</organism>
<sequence length="1442" mass="152895">MMGAFKRTTRKRLASLLAVVMTLSIIITASIATAKASVSSVVFTDAAGYLESAYAEWTSVEGADGYVAYVKEATSDDSAYTKLDNELIREYTNYWRVDALGLAAGNYVIKVVPYVNGQEVSDKASTTDTLNVTAYDRSGFAFSSDSQYKTGSGAYNDDGTLKSDAIVLYIYDDTAKTVKATIQTGKNKYTEVTGLQAILTAYQKGYETRPLDVRIIGNIDADSVDSFGSSSEGIQIKGKNNYSQLNITIEGVGEDASVHGFGFLIRNAGNVEMRNFSILYFMDDGISIDTNNCNIWVHNMDLYYGNAGSDSDQAKGDGSVDIKGNSQYVTVSYVHFYDSGKCSLCGMKSESGPNYITYHHNWFDHSDSRMARIRTMSVHLYNNYYDGNSKYGVGVTTGSSAFVENNYFRGCAHPMLSSLQGTDALGDGTFSGENGGVIKAFNNYMENSGSVIYANTEDGNSTSYDAYLASSRDEVVSGSYKTLVGSTSYDNFDTTVDLGVDESNIDAAEDVKTIVTANAGSQGGGVIDYTFSEEDDSSYAVDTELLALVRNYKNTELVSVLGVKSGASSEETSTEAETETTKETETSKETTTETTAEETTTEETTTAEVAADTSVSYVQNFTADGMNSDFFTISGNLSTSKGTVTYNGLTLTQCLKMESATSITFTAAKDGKLTLVFGGNTDANGKKVKVNGTKYTIDSTNVLTVDVSAGSVSVAKGDSINLFYMVYSCGEEETSTEAETTTEAETSTESKDDAASTASTVSLANYDKTNTTYSGSYTDLSQATDSDFANAIYVSTSEELVAALENVAAGQAIIMADGTYKFDATILIPETNCGSEGNYKILRAADNANVVLDFSSMEEASANRGVVLDGDYWYVNGITFYGAGDNGMLLAGSNNIIEGCVFEANHDTGLQLSRYNTEYSEVSQWPSNNLILNCTSFDNCDLKTQENADGFAAKLTCGEGNVFDGCISYANSDDGWDLYAKTATGPIGVVTIRNCVAFANGKTTSGTSFGSGDMNGFKLGGSGVGTAHYVFNCLAFNNGATGFTDNNNPSNLTIMNCTAASNGGGDSSKANFMCYRSASGALYKNLVSYNNSGSDKFTGVISSSVVSYNKKNYIFETSLGVSVNNSSKLSSLASAAYTLSASSFKNANNNISVNQDIDSLFRNADGTINVNGLYETEATSDISSLGAHFNVASQKIALLSSSSTEPATEESTEASTEATEAPTQESTEAPTEESTEAPTEESTETPTQESTEAPTQESTEAPTETQEETSTEVAADTDTVYEMLEGDGVTVTGTEKLVLRSSASYDLFLGVMVDGVLVDPSNYVSYSGSTVVEFNADFMSSLTAGVHEFTILSKDGSASTNVTITGDVAAEVAADTDVVTANEEVVLADTNVKTTNNSADTTTTSSTGTGDTANVIPYIILLVIAGVAIATGVVVSIKKKHN</sequence>
<dbReference type="Pfam" id="PF18283">
    <property type="entry name" value="CBM77"/>
    <property type="match status" value="1"/>
</dbReference>
<keyword evidence="3 9" id="KW-0964">Secreted</keyword>
<dbReference type="Pfam" id="PF00544">
    <property type="entry name" value="Pectate_lyase_4"/>
    <property type="match status" value="1"/>
</dbReference>
<dbReference type="SMART" id="SM00710">
    <property type="entry name" value="PbH1"/>
    <property type="match status" value="13"/>
</dbReference>
<keyword evidence="9" id="KW-0119">Carbohydrate metabolism</keyword>
<dbReference type="PANTHER" id="PTHR40088">
    <property type="entry name" value="PECTATE LYASE (EUROFUNG)"/>
    <property type="match status" value="1"/>
</dbReference>
<keyword evidence="11" id="KW-0812">Transmembrane</keyword>
<dbReference type="InterPro" id="IPR012334">
    <property type="entry name" value="Pectin_lyas_fold"/>
</dbReference>
<dbReference type="GO" id="GO:0016837">
    <property type="term" value="F:carbon-oxygen lyase activity, acting on polysaccharides"/>
    <property type="evidence" value="ECO:0007669"/>
    <property type="project" value="TreeGrafter"/>
</dbReference>
<dbReference type="InterPro" id="IPR006626">
    <property type="entry name" value="PbH1"/>
</dbReference>
<evidence type="ECO:0000259" key="12">
    <source>
        <dbReference type="SMART" id="SM00656"/>
    </source>
</evidence>
<keyword evidence="9" id="KW-0624">Polysaccharide degradation</keyword>
<feature type="region of interest" description="Disordered" evidence="10">
    <location>
        <begin position="1200"/>
        <end position="1279"/>
    </location>
</feature>
<keyword evidence="5" id="KW-0732">Signal</keyword>
<dbReference type="Gene3D" id="2.160.20.10">
    <property type="entry name" value="Single-stranded right-handed beta-helix, Pectin lyase-like"/>
    <property type="match status" value="2"/>
</dbReference>